<sequence length="189" mass="21337">MLALTAAILRDPRHNEPPVSDQKKATLHFYSQLNDQRDLLVDGYIAHMFGPLDAEAYYVTLLKMETRHIQWHIDLTGAFLAAPPPEPATDRHDWVIDYAIRSAGPVIPQNIWVPKRSSDKVRRRDHERLHPPIFFIHKSGRDLGLPLFEAAQGNCISLRGAEEAAFVTTSAHAQIRTNVSSISTFIARI</sequence>
<keyword evidence="2" id="KW-1185">Reference proteome</keyword>
<protein>
    <submittedName>
        <fullName evidence="1">Uncharacterized protein</fullName>
    </submittedName>
</protein>
<organism evidence="1 2">
    <name type="scientific">Russula ochroleuca</name>
    <dbReference type="NCBI Taxonomy" id="152965"/>
    <lineage>
        <taxon>Eukaryota</taxon>
        <taxon>Fungi</taxon>
        <taxon>Dikarya</taxon>
        <taxon>Basidiomycota</taxon>
        <taxon>Agaricomycotina</taxon>
        <taxon>Agaricomycetes</taxon>
        <taxon>Russulales</taxon>
        <taxon>Russulaceae</taxon>
        <taxon>Russula</taxon>
    </lineage>
</organism>
<comment type="caution">
    <text evidence="1">The sequence shown here is derived from an EMBL/GenBank/DDBJ whole genome shotgun (WGS) entry which is preliminary data.</text>
</comment>
<gene>
    <name evidence="1" type="ORF">DFH94DRAFT_635373</name>
</gene>
<accession>A0A9P5MRN2</accession>
<dbReference type="OrthoDB" id="3221795at2759"/>
<dbReference type="EMBL" id="WHVB01000016">
    <property type="protein sequence ID" value="KAF8475377.1"/>
    <property type="molecule type" value="Genomic_DNA"/>
</dbReference>
<reference evidence="1" key="1">
    <citation type="submission" date="2019-10" db="EMBL/GenBank/DDBJ databases">
        <authorList>
            <consortium name="DOE Joint Genome Institute"/>
            <person name="Kuo A."/>
            <person name="Miyauchi S."/>
            <person name="Kiss E."/>
            <person name="Drula E."/>
            <person name="Kohler A."/>
            <person name="Sanchez-Garcia M."/>
            <person name="Andreopoulos B."/>
            <person name="Barry K.W."/>
            <person name="Bonito G."/>
            <person name="Buee M."/>
            <person name="Carver A."/>
            <person name="Chen C."/>
            <person name="Cichocki N."/>
            <person name="Clum A."/>
            <person name="Culley D."/>
            <person name="Crous P.W."/>
            <person name="Fauchery L."/>
            <person name="Girlanda M."/>
            <person name="Hayes R."/>
            <person name="Keri Z."/>
            <person name="LaButti K."/>
            <person name="Lipzen A."/>
            <person name="Lombard V."/>
            <person name="Magnuson J."/>
            <person name="Maillard F."/>
            <person name="Morin E."/>
            <person name="Murat C."/>
            <person name="Nolan M."/>
            <person name="Ohm R."/>
            <person name="Pangilinan J."/>
            <person name="Pereira M."/>
            <person name="Perotto S."/>
            <person name="Peter M."/>
            <person name="Riley R."/>
            <person name="Sitrit Y."/>
            <person name="Stielow B."/>
            <person name="Szollosi G."/>
            <person name="Zifcakova L."/>
            <person name="Stursova M."/>
            <person name="Spatafora J.W."/>
            <person name="Tedersoo L."/>
            <person name="Vaario L.-M."/>
            <person name="Yamada A."/>
            <person name="Yan M."/>
            <person name="Wang P."/>
            <person name="Xu J."/>
            <person name="Bruns T."/>
            <person name="Baldrian P."/>
            <person name="Vilgalys R."/>
            <person name="Henrissat B."/>
            <person name="Grigoriev I.V."/>
            <person name="Hibbett D."/>
            <person name="Nagy L.G."/>
            <person name="Martin F.M."/>
        </authorList>
    </citation>
    <scope>NUCLEOTIDE SEQUENCE</scope>
    <source>
        <strain evidence="1">Prilba</strain>
    </source>
</reference>
<dbReference type="Proteomes" id="UP000759537">
    <property type="component" value="Unassembled WGS sequence"/>
</dbReference>
<proteinExistence type="predicted"/>
<evidence type="ECO:0000313" key="2">
    <source>
        <dbReference type="Proteomes" id="UP000759537"/>
    </source>
</evidence>
<evidence type="ECO:0000313" key="1">
    <source>
        <dbReference type="EMBL" id="KAF8475377.1"/>
    </source>
</evidence>
<reference evidence="1" key="2">
    <citation type="journal article" date="2020" name="Nat. Commun.">
        <title>Large-scale genome sequencing of mycorrhizal fungi provides insights into the early evolution of symbiotic traits.</title>
        <authorList>
            <person name="Miyauchi S."/>
            <person name="Kiss E."/>
            <person name="Kuo A."/>
            <person name="Drula E."/>
            <person name="Kohler A."/>
            <person name="Sanchez-Garcia M."/>
            <person name="Morin E."/>
            <person name="Andreopoulos B."/>
            <person name="Barry K.W."/>
            <person name="Bonito G."/>
            <person name="Buee M."/>
            <person name="Carver A."/>
            <person name="Chen C."/>
            <person name="Cichocki N."/>
            <person name="Clum A."/>
            <person name="Culley D."/>
            <person name="Crous P.W."/>
            <person name="Fauchery L."/>
            <person name="Girlanda M."/>
            <person name="Hayes R.D."/>
            <person name="Keri Z."/>
            <person name="LaButti K."/>
            <person name="Lipzen A."/>
            <person name="Lombard V."/>
            <person name="Magnuson J."/>
            <person name="Maillard F."/>
            <person name="Murat C."/>
            <person name="Nolan M."/>
            <person name="Ohm R.A."/>
            <person name="Pangilinan J."/>
            <person name="Pereira M.F."/>
            <person name="Perotto S."/>
            <person name="Peter M."/>
            <person name="Pfister S."/>
            <person name="Riley R."/>
            <person name="Sitrit Y."/>
            <person name="Stielow J.B."/>
            <person name="Szollosi G."/>
            <person name="Zifcakova L."/>
            <person name="Stursova M."/>
            <person name="Spatafora J.W."/>
            <person name="Tedersoo L."/>
            <person name="Vaario L.M."/>
            <person name="Yamada A."/>
            <person name="Yan M."/>
            <person name="Wang P."/>
            <person name="Xu J."/>
            <person name="Bruns T."/>
            <person name="Baldrian P."/>
            <person name="Vilgalys R."/>
            <person name="Dunand C."/>
            <person name="Henrissat B."/>
            <person name="Grigoriev I.V."/>
            <person name="Hibbett D."/>
            <person name="Nagy L.G."/>
            <person name="Martin F.M."/>
        </authorList>
    </citation>
    <scope>NUCLEOTIDE SEQUENCE</scope>
    <source>
        <strain evidence="1">Prilba</strain>
    </source>
</reference>
<name>A0A9P5MRN2_9AGAM</name>
<dbReference type="AlphaFoldDB" id="A0A9P5MRN2"/>